<evidence type="ECO:0000256" key="8">
    <source>
        <dbReference type="ARBA" id="ARBA00022837"/>
    </source>
</evidence>
<dbReference type="InterPro" id="IPR008559">
    <property type="entry name" value="TMCO1"/>
</dbReference>
<evidence type="ECO:0000256" key="3">
    <source>
        <dbReference type="ARBA" id="ARBA00022448"/>
    </source>
</evidence>
<evidence type="ECO:0000256" key="5">
    <source>
        <dbReference type="ARBA" id="ARBA00022673"/>
    </source>
</evidence>
<dbReference type="GO" id="GO:0005789">
    <property type="term" value="C:endoplasmic reticulum membrane"/>
    <property type="evidence" value="ECO:0007669"/>
    <property type="project" value="UniProtKB-SubCell"/>
</dbReference>
<evidence type="ECO:0000256" key="4">
    <source>
        <dbReference type="ARBA" id="ARBA00022568"/>
    </source>
</evidence>
<evidence type="ECO:0000256" key="2">
    <source>
        <dbReference type="ARBA" id="ARBA00006537"/>
    </source>
</evidence>
<dbReference type="AlphaFoldDB" id="A0A9C7PS67"/>
<reference evidence="16" key="2">
    <citation type="submission" date="2022-01" db="EMBL/GenBank/DDBJ databases">
        <authorList>
            <person name="Hirooka S."/>
            <person name="Miyagishima S.Y."/>
        </authorList>
    </citation>
    <scope>NUCLEOTIDE SEQUENCE</scope>
    <source>
        <strain evidence="16">NBRC 102759</strain>
    </source>
</reference>
<reference evidence="16" key="1">
    <citation type="journal article" date="2022" name="Proc. Natl. Acad. Sci. U.S.A.">
        <title>Life cycle and functional genomics of the unicellular red alga Galdieria for elucidating algal and plant evolution and industrial use.</title>
        <authorList>
            <person name="Hirooka S."/>
            <person name="Itabashi T."/>
            <person name="Ichinose T.M."/>
            <person name="Onuma R."/>
            <person name="Fujiwara T."/>
            <person name="Yamashita S."/>
            <person name="Jong L.W."/>
            <person name="Tomita R."/>
            <person name="Iwane A.H."/>
            <person name="Miyagishima S.Y."/>
        </authorList>
    </citation>
    <scope>NUCLEOTIDE SEQUENCE</scope>
    <source>
        <strain evidence="16">NBRC 102759</strain>
    </source>
</reference>
<evidence type="ECO:0000256" key="1">
    <source>
        <dbReference type="ARBA" id="ARBA00004477"/>
    </source>
</evidence>
<sequence>MSLMLIGKLVCFTLAICSFSEGLLYLWVYRTEDYQRKITHFHELNRKLEKEKSAIVTYDRRRAQEKKINNLEESVKAASADLNRSKMKVNLAISALYFIFYRFLNALFQRQVMAKLPFVPIKWLWGMTHRSLEGNDYTDCSFVFLYTLASMFLKAIISKAIGTAPPRTSLDIFQEPKKEEE</sequence>
<proteinExistence type="inferred from homology"/>
<evidence type="ECO:0008006" key="18">
    <source>
        <dbReference type="Google" id="ProtNLM"/>
    </source>
</evidence>
<dbReference type="PANTHER" id="PTHR20917">
    <property type="entry name" value="PNAS-RELATED"/>
    <property type="match status" value="1"/>
</dbReference>
<protein>
    <recommendedName>
        <fullName evidence="18">CLAC channel</fullName>
    </recommendedName>
</protein>
<comment type="caution">
    <text evidence="16">The sequence shown here is derived from an EMBL/GenBank/DDBJ whole genome shotgun (WGS) entry which is preliminary data.</text>
</comment>
<feature type="transmembrane region" description="Helical" evidence="15">
    <location>
        <begin position="6"/>
        <end position="28"/>
    </location>
</feature>
<accession>A0A9C7PS67</accession>
<gene>
    <name evidence="16" type="ORF">GpartN1_g1050.t1</name>
</gene>
<dbReference type="GO" id="GO:0032469">
    <property type="term" value="P:endoplasmic reticulum calcium ion homeostasis"/>
    <property type="evidence" value="ECO:0007669"/>
    <property type="project" value="InterPro"/>
</dbReference>
<keyword evidence="5" id="KW-0107">Calcium channel</keyword>
<keyword evidence="12 15" id="KW-0472">Membrane</keyword>
<dbReference type="OrthoDB" id="342726at2759"/>
<comment type="subcellular location">
    <subcellularLocation>
        <location evidence="1">Endoplasmic reticulum membrane</location>
        <topology evidence="1">Multi-pass membrane protein</topology>
    </subcellularLocation>
</comment>
<evidence type="ECO:0000256" key="14">
    <source>
        <dbReference type="SAM" id="Coils"/>
    </source>
</evidence>
<feature type="transmembrane region" description="Helical" evidence="15">
    <location>
        <begin position="89"/>
        <end position="108"/>
    </location>
</feature>
<dbReference type="GO" id="GO:0005262">
    <property type="term" value="F:calcium channel activity"/>
    <property type="evidence" value="ECO:0007669"/>
    <property type="project" value="UniProtKB-KW"/>
</dbReference>
<feature type="coiled-coil region" evidence="14">
    <location>
        <begin position="61"/>
        <end position="88"/>
    </location>
</feature>
<comment type="similarity">
    <text evidence="2">Belongs to the TMCO1 family.</text>
</comment>
<organism evidence="16 17">
    <name type="scientific">Galdieria partita</name>
    <dbReference type="NCBI Taxonomy" id="83374"/>
    <lineage>
        <taxon>Eukaryota</taxon>
        <taxon>Rhodophyta</taxon>
        <taxon>Bangiophyceae</taxon>
        <taxon>Galdieriales</taxon>
        <taxon>Galdieriaceae</taxon>
        <taxon>Galdieria</taxon>
    </lineage>
</organism>
<keyword evidence="4" id="KW-0109">Calcium transport</keyword>
<keyword evidence="17" id="KW-1185">Reference proteome</keyword>
<dbReference type="PANTHER" id="PTHR20917:SF0">
    <property type="entry name" value="CALCIUM LOAD-ACTIVATED CALCIUM CHANNEL"/>
    <property type="match status" value="1"/>
</dbReference>
<evidence type="ECO:0000256" key="11">
    <source>
        <dbReference type="ARBA" id="ARBA00023065"/>
    </source>
</evidence>
<keyword evidence="3" id="KW-0813">Transport</keyword>
<evidence type="ECO:0000256" key="12">
    <source>
        <dbReference type="ARBA" id="ARBA00023136"/>
    </source>
</evidence>
<dbReference type="InterPro" id="IPR002809">
    <property type="entry name" value="EMC3/TMCO1"/>
</dbReference>
<dbReference type="Proteomes" id="UP001061958">
    <property type="component" value="Unassembled WGS sequence"/>
</dbReference>
<keyword evidence="9 15" id="KW-1133">Transmembrane helix</keyword>
<keyword evidence="10 14" id="KW-0175">Coiled coil</keyword>
<keyword evidence="6 15" id="KW-0812">Transmembrane</keyword>
<evidence type="ECO:0000256" key="7">
    <source>
        <dbReference type="ARBA" id="ARBA00022824"/>
    </source>
</evidence>
<keyword evidence="7" id="KW-0256">Endoplasmic reticulum</keyword>
<keyword evidence="13" id="KW-0407">Ion channel</keyword>
<dbReference type="EMBL" id="BQMJ01000007">
    <property type="protein sequence ID" value="GJQ09259.1"/>
    <property type="molecule type" value="Genomic_DNA"/>
</dbReference>
<name>A0A9C7PS67_9RHOD</name>
<keyword evidence="11" id="KW-0406">Ion transport</keyword>
<evidence type="ECO:0000313" key="17">
    <source>
        <dbReference type="Proteomes" id="UP001061958"/>
    </source>
</evidence>
<evidence type="ECO:0000313" key="16">
    <source>
        <dbReference type="EMBL" id="GJQ09259.1"/>
    </source>
</evidence>
<dbReference type="SMART" id="SM01415">
    <property type="entry name" value="DUF106"/>
    <property type="match status" value="1"/>
</dbReference>
<evidence type="ECO:0000256" key="10">
    <source>
        <dbReference type="ARBA" id="ARBA00023054"/>
    </source>
</evidence>
<evidence type="ECO:0000256" key="6">
    <source>
        <dbReference type="ARBA" id="ARBA00022692"/>
    </source>
</evidence>
<evidence type="ECO:0000256" key="13">
    <source>
        <dbReference type="ARBA" id="ARBA00023303"/>
    </source>
</evidence>
<evidence type="ECO:0000256" key="15">
    <source>
        <dbReference type="SAM" id="Phobius"/>
    </source>
</evidence>
<evidence type="ECO:0000256" key="9">
    <source>
        <dbReference type="ARBA" id="ARBA00022989"/>
    </source>
</evidence>
<keyword evidence="8" id="KW-0106">Calcium</keyword>
<dbReference type="Pfam" id="PF01956">
    <property type="entry name" value="EMC3_TMCO1"/>
    <property type="match status" value="1"/>
</dbReference>